<gene>
    <name evidence="1" type="ORF">HMPREF1872_00399</name>
</gene>
<sequence length="108" mass="13020">MNRTNRQRLNCSLIRRLQPLDTIPPFSIDCNDNYSEADFLIPLVVGFFITHHFHREPNAFIKQHFFLIHYLMSLYLIQREMIFHFPFLLVIEVGRRAMPFCKAYEVDM</sequence>
<evidence type="ECO:0000313" key="2">
    <source>
        <dbReference type="Proteomes" id="UP000070080"/>
    </source>
</evidence>
<comment type="caution">
    <text evidence="1">The sequence shown here is derived from an EMBL/GenBank/DDBJ whole genome shotgun (WGS) entry which is preliminary data.</text>
</comment>
<organism evidence="1 2">
    <name type="scientific">Amygdalobacter nucleatus</name>
    <dbReference type="NCBI Taxonomy" id="3029274"/>
    <lineage>
        <taxon>Bacteria</taxon>
        <taxon>Bacillati</taxon>
        <taxon>Bacillota</taxon>
        <taxon>Clostridia</taxon>
        <taxon>Eubacteriales</taxon>
        <taxon>Oscillospiraceae</taxon>
        <taxon>Amygdalobacter</taxon>
    </lineage>
</organism>
<name>A0A133YGB7_9FIRM</name>
<dbReference type="RefSeq" id="WP_066713259.1">
    <property type="nucleotide sequence ID" value="NZ_JARFNM010000001.1"/>
</dbReference>
<accession>A0A133YGB7</accession>
<proteinExistence type="predicted"/>
<evidence type="ECO:0000313" key="1">
    <source>
        <dbReference type="EMBL" id="KXB42225.1"/>
    </source>
</evidence>
<reference evidence="2" key="1">
    <citation type="submission" date="2016-01" db="EMBL/GenBank/DDBJ databases">
        <authorList>
            <person name="Mitreva M."/>
            <person name="Pepin K.H."/>
            <person name="Mihindukulasuriya K.A."/>
            <person name="Fulton R."/>
            <person name="Fronick C."/>
            <person name="O'Laughlin M."/>
            <person name="Miner T."/>
            <person name="Herter B."/>
            <person name="Rosa B.A."/>
            <person name="Cordes M."/>
            <person name="Tomlinson C."/>
            <person name="Wollam A."/>
            <person name="Palsikar V.B."/>
            <person name="Mardis E.R."/>
            <person name="Wilson R.K."/>
        </authorList>
    </citation>
    <scope>NUCLEOTIDE SEQUENCE [LARGE SCALE GENOMIC DNA]</scope>
    <source>
        <strain evidence="2">KA00274</strain>
    </source>
</reference>
<dbReference type="STRING" id="1497955.HMPREF1872_00399"/>
<dbReference type="Proteomes" id="UP000070080">
    <property type="component" value="Unassembled WGS sequence"/>
</dbReference>
<dbReference type="EMBL" id="LSCV01000005">
    <property type="protein sequence ID" value="KXB42225.1"/>
    <property type="molecule type" value="Genomic_DNA"/>
</dbReference>
<keyword evidence="2" id="KW-1185">Reference proteome</keyword>
<protein>
    <submittedName>
        <fullName evidence="1">Uncharacterized protein</fullName>
    </submittedName>
</protein>
<dbReference type="AlphaFoldDB" id="A0A133YGB7"/>